<organism evidence="1 2">
    <name type="scientific">Rhizoctonia solani</name>
    <dbReference type="NCBI Taxonomy" id="456999"/>
    <lineage>
        <taxon>Eukaryota</taxon>
        <taxon>Fungi</taxon>
        <taxon>Dikarya</taxon>
        <taxon>Basidiomycota</taxon>
        <taxon>Agaricomycotina</taxon>
        <taxon>Agaricomycetes</taxon>
        <taxon>Cantharellales</taxon>
        <taxon>Ceratobasidiaceae</taxon>
        <taxon>Rhizoctonia</taxon>
    </lineage>
</organism>
<reference evidence="1" key="1">
    <citation type="submission" date="2020-05" db="EMBL/GenBank/DDBJ databases">
        <title>Evolutionary and genomic comparisons of hybrid uninucleate and nonhybrid Rhizoctonia fungi.</title>
        <authorList>
            <person name="Li C."/>
            <person name="Chen X."/>
        </authorList>
    </citation>
    <scope>NUCLEOTIDE SEQUENCE</scope>
    <source>
        <strain evidence="1">AG-1 IA</strain>
    </source>
</reference>
<proteinExistence type="predicted"/>
<dbReference type="KEGG" id="rsx:RhiXN_02452"/>
<dbReference type="EMBL" id="CP059660">
    <property type="protein sequence ID" value="QRW17528.1"/>
    <property type="molecule type" value="Genomic_DNA"/>
</dbReference>
<dbReference type="GeneID" id="67024732"/>
<sequence>MDQGLPPNKKGRCPSEEVPNYHFHFALGFCTQTLTDIIKAQPKCALKPQSQLAYATKGYNTPRGATFVTTHSILSMSPDLVKPPTHSCCTPA</sequence>
<gene>
    <name evidence="1" type="ORF">RhiXN_02452</name>
</gene>
<evidence type="ECO:0000313" key="1">
    <source>
        <dbReference type="EMBL" id="QRW17528.1"/>
    </source>
</evidence>
<protein>
    <submittedName>
        <fullName evidence="1">Uncharacterized protein</fullName>
    </submittedName>
</protein>
<dbReference type="AlphaFoldDB" id="A0A8H8NSG6"/>
<dbReference type="RefSeq" id="XP_043177765.1">
    <property type="nucleotide sequence ID" value="XM_043322269.1"/>
</dbReference>
<accession>A0A8H8NSG6</accession>
<dbReference type="Proteomes" id="UP000650533">
    <property type="component" value="Chromosome 3"/>
</dbReference>
<evidence type="ECO:0000313" key="2">
    <source>
        <dbReference type="Proteomes" id="UP000650533"/>
    </source>
</evidence>
<name>A0A8H8NSG6_9AGAM</name>